<dbReference type="EMBL" id="GDHF01010229">
    <property type="protein sequence ID" value="JAI42085.1"/>
    <property type="molecule type" value="Transcribed_RNA"/>
</dbReference>
<dbReference type="PANTHER" id="PTHR10231">
    <property type="entry name" value="NUCLEOTIDE-SUGAR TRANSMEMBRANE TRANSPORTER"/>
    <property type="match status" value="1"/>
</dbReference>
<protein>
    <submittedName>
        <fullName evidence="10">UDP-galactose translocator</fullName>
    </submittedName>
</protein>
<dbReference type="GO" id="GO:0015165">
    <property type="term" value="F:pyrimidine nucleotide-sugar transmembrane transporter activity"/>
    <property type="evidence" value="ECO:0007669"/>
    <property type="project" value="InterPro"/>
</dbReference>
<feature type="transmembrane region" description="Helical" evidence="9">
    <location>
        <begin position="195"/>
        <end position="212"/>
    </location>
</feature>
<feature type="transmembrane region" description="Helical" evidence="9">
    <location>
        <begin position="300"/>
        <end position="320"/>
    </location>
</feature>
<dbReference type="InterPro" id="IPR007271">
    <property type="entry name" value="Nuc_sug_transpt"/>
</dbReference>
<feature type="transmembrane region" description="Helical" evidence="9">
    <location>
        <begin position="232"/>
        <end position="251"/>
    </location>
</feature>
<dbReference type="AlphaFoldDB" id="A0A0K8VU48"/>
<evidence type="ECO:0000256" key="2">
    <source>
        <dbReference type="ARBA" id="ARBA00009976"/>
    </source>
</evidence>
<evidence type="ECO:0000256" key="5">
    <source>
        <dbReference type="ARBA" id="ARBA00022692"/>
    </source>
</evidence>
<keyword evidence="5 9" id="KW-0812">Transmembrane</keyword>
<dbReference type="GO" id="GO:0000139">
    <property type="term" value="C:Golgi membrane"/>
    <property type="evidence" value="ECO:0007669"/>
    <property type="project" value="UniProtKB-SubCell"/>
</dbReference>
<dbReference type="GeneID" id="108976491"/>
<feature type="transmembrane region" description="Helical" evidence="9">
    <location>
        <begin position="90"/>
        <end position="113"/>
    </location>
</feature>
<accession>A0A0K8VU48</accession>
<name>A0A0K8VU48_BACLA</name>
<evidence type="ECO:0000256" key="4">
    <source>
        <dbReference type="ARBA" id="ARBA00022597"/>
    </source>
</evidence>
<evidence type="ECO:0000256" key="9">
    <source>
        <dbReference type="SAM" id="Phobius"/>
    </source>
</evidence>
<feature type="transmembrane region" description="Helical" evidence="9">
    <location>
        <begin position="353"/>
        <end position="371"/>
    </location>
</feature>
<feature type="transmembrane region" description="Helical" evidence="9">
    <location>
        <begin position="169"/>
        <end position="186"/>
    </location>
</feature>
<evidence type="ECO:0000256" key="3">
    <source>
        <dbReference type="ARBA" id="ARBA00022448"/>
    </source>
</evidence>
<feature type="transmembrane region" description="Helical" evidence="9">
    <location>
        <begin position="327"/>
        <end position="347"/>
    </location>
</feature>
<dbReference type="SUPFAM" id="SSF103481">
    <property type="entry name" value="Multidrug resistance efflux transporter EmrE"/>
    <property type="match status" value="1"/>
</dbReference>
<dbReference type="PIRSF" id="PIRSF005799">
    <property type="entry name" value="UDP-gal_transpt"/>
    <property type="match status" value="1"/>
</dbReference>
<keyword evidence="4" id="KW-0762">Sugar transport</keyword>
<evidence type="ECO:0000256" key="1">
    <source>
        <dbReference type="ARBA" id="ARBA00004653"/>
    </source>
</evidence>
<dbReference type="CTD" id="31255"/>
<reference evidence="10" key="1">
    <citation type="submission" date="2015-06" db="EMBL/GenBank/DDBJ databases">
        <authorList>
            <person name="Hoefler B.C."/>
            <person name="Straight P.D."/>
        </authorList>
    </citation>
    <scope>NUCLEOTIDE SEQUENCE</scope>
</reference>
<comment type="similarity">
    <text evidence="2">Belongs to the nucleotide-sugar transporter family. SLC35A subfamily.</text>
</comment>
<proteinExistence type="inferred from homology"/>
<evidence type="ECO:0000256" key="8">
    <source>
        <dbReference type="ARBA" id="ARBA00023136"/>
    </source>
</evidence>
<dbReference type="InterPro" id="IPR037185">
    <property type="entry name" value="EmrE-like"/>
</dbReference>
<keyword evidence="8 9" id="KW-0472">Membrane</keyword>
<keyword evidence="7" id="KW-0333">Golgi apparatus</keyword>
<sequence length="405" mass="44118">MTQMGKTMEDVFGRGQVRIHDFGGSVQKSSSVIVTIPAHTSMSTTSIPTTAMNIHVNANTLKYISLITLTLQNAILGLSMRYARTRPGDIFISSTAVLMSEIVKLVTCLVLVFNEEGKDAQKFVRTLHKTIIANPVDTLKVCVPSLVYIVQNNLLYVSASHLDAATYQVTYQLKILTTAMFAVFILRRRLINTQWGALLLLISGVVMVQLAQTADDSAGSGPSTGPEQNRMLGLWAALGACFLSGFAGIYFEKILKGADISVWMRNVQLSLLSIPFGMLTCFINDGRQIASAGFFHGYDLFIWYLILLQAGGGLIVAVVVKYADNILKGFATSLAIVVSCVASIYLFDFNLTIRFAIGAGLVIASIFLYGYDPKKSTGNAKQTTMNAAQKNPAQLEDEEQLLPRV</sequence>
<dbReference type="NCBIfam" id="TIGR00803">
    <property type="entry name" value="nst"/>
    <property type="match status" value="1"/>
</dbReference>
<keyword evidence="6 9" id="KW-1133">Transmembrane helix</keyword>
<dbReference type="FunFam" id="1.10.3730.20:FF:000037">
    <property type="entry name" value="Nucleotide Sugar TransPorter family"/>
    <property type="match status" value="1"/>
</dbReference>
<evidence type="ECO:0000256" key="7">
    <source>
        <dbReference type="ARBA" id="ARBA00023034"/>
    </source>
</evidence>
<keyword evidence="3" id="KW-0813">Transport</keyword>
<organism evidence="10">
    <name type="scientific">Bactrocera latifrons</name>
    <name type="common">Malaysian fruit fly</name>
    <name type="synonym">Chaetodacus latifrons</name>
    <dbReference type="NCBI Taxonomy" id="174628"/>
    <lineage>
        <taxon>Eukaryota</taxon>
        <taxon>Metazoa</taxon>
        <taxon>Ecdysozoa</taxon>
        <taxon>Arthropoda</taxon>
        <taxon>Hexapoda</taxon>
        <taxon>Insecta</taxon>
        <taxon>Pterygota</taxon>
        <taxon>Neoptera</taxon>
        <taxon>Endopterygota</taxon>
        <taxon>Diptera</taxon>
        <taxon>Brachycera</taxon>
        <taxon>Muscomorpha</taxon>
        <taxon>Tephritoidea</taxon>
        <taxon>Tephritidae</taxon>
        <taxon>Bactrocera</taxon>
        <taxon>Bactrocera</taxon>
    </lineage>
</organism>
<evidence type="ECO:0000256" key="6">
    <source>
        <dbReference type="ARBA" id="ARBA00022989"/>
    </source>
</evidence>
<comment type="subcellular location">
    <subcellularLocation>
        <location evidence="1">Golgi apparatus membrane</location>
        <topology evidence="1">Multi-pass membrane protein</topology>
    </subcellularLocation>
</comment>
<feature type="transmembrane region" description="Helical" evidence="9">
    <location>
        <begin position="263"/>
        <end position="280"/>
    </location>
</feature>
<gene>
    <name evidence="10" type="primary">Slc35a2_0</name>
    <name evidence="10" type="ORF">c0_g4_i1</name>
</gene>
<evidence type="ECO:0000313" key="10">
    <source>
        <dbReference type="EMBL" id="JAI42085.1"/>
    </source>
</evidence>
<dbReference type="Pfam" id="PF04142">
    <property type="entry name" value="Nuc_sug_transp"/>
    <property type="match status" value="1"/>
</dbReference>
<dbReference type="OrthoDB" id="408493at2759"/>